<feature type="compositionally biased region" description="Basic and acidic residues" evidence="2">
    <location>
        <begin position="808"/>
        <end position="821"/>
    </location>
</feature>
<dbReference type="VEuPathDB" id="FungiDB:CPAG_00900"/>
<proteinExistence type="predicted"/>
<dbReference type="InterPro" id="IPR012677">
    <property type="entry name" value="Nucleotide-bd_a/b_plait_sf"/>
</dbReference>
<accession>A0A0J6F346</accession>
<evidence type="ECO:0000313" key="5">
    <source>
        <dbReference type="Proteomes" id="UP000054567"/>
    </source>
</evidence>
<feature type="compositionally biased region" description="Polar residues" evidence="2">
    <location>
        <begin position="325"/>
        <end position="355"/>
    </location>
</feature>
<dbReference type="GO" id="GO:0003723">
    <property type="term" value="F:RNA binding"/>
    <property type="evidence" value="ECO:0007669"/>
    <property type="project" value="UniProtKB-UniRule"/>
</dbReference>
<evidence type="ECO:0000259" key="3">
    <source>
        <dbReference type="PROSITE" id="PS50102"/>
    </source>
</evidence>
<evidence type="ECO:0000256" key="1">
    <source>
        <dbReference type="PROSITE-ProRule" id="PRU00176"/>
    </source>
</evidence>
<evidence type="ECO:0000256" key="2">
    <source>
        <dbReference type="SAM" id="MobiDB-lite"/>
    </source>
</evidence>
<dbReference type="PANTHER" id="PTHR15241:SF317">
    <property type="entry name" value="GLYCINE-RICH RNA-BINDING PROTEIN 4, MITOCHONDRIAL-LIKE ISOFORM X1"/>
    <property type="match status" value="1"/>
</dbReference>
<feature type="compositionally biased region" description="Polar residues" evidence="2">
    <location>
        <begin position="489"/>
        <end position="513"/>
    </location>
</feature>
<feature type="compositionally biased region" description="Polar residues" evidence="2">
    <location>
        <begin position="824"/>
        <end position="848"/>
    </location>
</feature>
<reference evidence="4 5" key="1">
    <citation type="submission" date="2007-06" db="EMBL/GenBank/DDBJ databases">
        <title>The Genome Sequence of Coccidioides posadasii RMSCC_3488.</title>
        <authorList>
            <consortium name="Coccidioides Genome Resources Consortium"/>
            <consortium name="The Broad Institute Genome Sequencing Platform"/>
            <person name="Henn M.R."/>
            <person name="Sykes S."/>
            <person name="Young S."/>
            <person name="Jaffe D."/>
            <person name="Berlin A."/>
            <person name="Alvarez P."/>
            <person name="Butler J."/>
            <person name="Gnerre S."/>
            <person name="Grabherr M."/>
            <person name="Mauceli E."/>
            <person name="Brockman W."/>
            <person name="Kodira C."/>
            <person name="Alvarado L."/>
            <person name="Zeng Q."/>
            <person name="Crawford M."/>
            <person name="Antoine C."/>
            <person name="Devon K."/>
            <person name="Galgiani J."/>
            <person name="Orsborn K."/>
            <person name="Lewis M.L."/>
            <person name="Nusbaum C."/>
            <person name="Galagan J."/>
            <person name="Birren B."/>
        </authorList>
    </citation>
    <scope>NUCLEOTIDE SEQUENCE [LARGE SCALE GENOMIC DNA]</scope>
    <source>
        <strain evidence="4 5">RMSCC 3488</strain>
    </source>
</reference>
<dbReference type="SMART" id="SM00360">
    <property type="entry name" value="RRM"/>
    <property type="match status" value="1"/>
</dbReference>
<dbReference type="InterPro" id="IPR035979">
    <property type="entry name" value="RBD_domain_sf"/>
</dbReference>
<dbReference type="AlphaFoldDB" id="A0A0J6F346"/>
<dbReference type="OrthoDB" id="193499at2759"/>
<feature type="compositionally biased region" description="Polar residues" evidence="2">
    <location>
        <begin position="640"/>
        <end position="659"/>
    </location>
</feature>
<dbReference type="Gene3D" id="3.30.70.330">
    <property type="match status" value="1"/>
</dbReference>
<dbReference type="Proteomes" id="UP000054567">
    <property type="component" value="Unassembled WGS sequence"/>
</dbReference>
<feature type="region of interest" description="Disordered" evidence="2">
    <location>
        <begin position="282"/>
        <end position="310"/>
    </location>
</feature>
<dbReference type="PANTHER" id="PTHR15241">
    <property type="entry name" value="TRANSFORMER-2-RELATED"/>
    <property type="match status" value="1"/>
</dbReference>
<keyword evidence="1" id="KW-0694">RNA-binding</keyword>
<reference evidence="5" key="2">
    <citation type="journal article" date="2009" name="Genome Res.">
        <title>Comparative genomic analyses of the human fungal pathogens Coccidioides and their relatives.</title>
        <authorList>
            <person name="Sharpton T.J."/>
            <person name="Stajich J.E."/>
            <person name="Rounsley S.D."/>
            <person name="Gardner M.J."/>
            <person name="Wortman J.R."/>
            <person name="Jordar V.S."/>
            <person name="Maiti R."/>
            <person name="Kodira C.D."/>
            <person name="Neafsey D.E."/>
            <person name="Zeng Q."/>
            <person name="Hung C.-Y."/>
            <person name="McMahan C."/>
            <person name="Muszewska A."/>
            <person name="Grynberg M."/>
            <person name="Mandel M.A."/>
            <person name="Kellner E.M."/>
            <person name="Barker B.M."/>
            <person name="Galgiani J.N."/>
            <person name="Orbach M.J."/>
            <person name="Kirkland T.N."/>
            <person name="Cole G.T."/>
            <person name="Henn M.R."/>
            <person name="Birren B.W."/>
            <person name="Taylor J.W."/>
        </authorList>
    </citation>
    <scope>NUCLEOTIDE SEQUENCE [LARGE SCALE GENOMIC DNA]</scope>
    <source>
        <strain evidence="5">RMSCC 3488</strain>
    </source>
</reference>
<dbReference type="Pfam" id="PF00076">
    <property type="entry name" value="RRM_1"/>
    <property type="match status" value="1"/>
</dbReference>
<feature type="compositionally biased region" description="Basic and acidic residues" evidence="2">
    <location>
        <begin position="287"/>
        <end position="299"/>
    </location>
</feature>
<dbReference type="PROSITE" id="PS50102">
    <property type="entry name" value="RRM"/>
    <property type="match status" value="1"/>
</dbReference>
<reference evidence="5" key="3">
    <citation type="journal article" date="2010" name="Genome Res.">
        <title>Population genomic sequencing of Coccidioides fungi reveals recent hybridization and transposon control.</title>
        <authorList>
            <person name="Neafsey D.E."/>
            <person name="Barker B.M."/>
            <person name="Sharpton T.J."/>
            <person name="Stajich J.E."/>
            <person name="Park D.J."/>
            <person name="Whiston E."/>
            <person name="Hung C.-Y."/>
            <person name="McMahan C."/>
            <person name="White J."/>
            <person name="Sykes S."/>
            <person name="Heiman D."/>
            <person name="Young S."/>
            <person name="Zeng Q."/>
            <person name="Abouelleil A."/>
            <person name="Aftuck L."/>
            <person name="Bessette D."/>
            <person name="Brown A."/>
            <person name="FitzGerald M."/>
            <person name="Lui A."/>
            <person name="Macdonald J.P."/>
            <person name="Priest M."/>
            <person name="Orbach M.J."/>
            <person name="Galgiani J.N."/>
            <person name="Kirkland T.N."/>
            <person name="Cole G.T."/>
            <person name="Birren B.W."/>
            <person name="Henn M.R."/>
            <person name="Taylor J.W."/>
            <person name="Rounsley S.D."/>
        </authorList>
    </citation>
    <scope>NUCLEOTIDE SEQUENCE [LARGE SCALE GENOMIC DNA]</scope>
    <source>
        <strain evidence="5">RMSCC 3488</strain>
    </source>
</reference>
<feature type="compositionally biased region" description="Basic and acidic residues" evidence="2">
    <location>
        <begin position="725"/>
        <end position="757"/>
    </location>
</feature>
<dbReference type="InterPro" id="IPR000504">
    <property type="entry name" value="RRM_dom"/>
</dbReference>
<gene>
    <name evidence="4" type="ORF">CPAG_00900</name>
</gene>
<protein>
    <recommendedName>
        <fullName evidence="3">RRM domain-containing protein</fullName>
    </recommendedName>
</protein>
<dbReference type="SUPFAM" id="SSF54928">
    <property type="entry name" value="RNA-binding domain, RBD"/>
    <property type="match status" value="1"/>
</dbReference>
<dbReference type="EMBL" id="DS268109">
    <property type="protein sequence ID" value="KMM64548.1"/>
    <property type="molecule type" value="Genomic_DNA"/>
</dbReference>
<feature type="compositionally biased region" description="Polar residues" evidence="2">
    <location>
        <begin position="689"/>
        <end position="706"/>
    </location>
</feature>
<evidence type="ECO:0000313" key="4">
    <source>
        <dbReference type="EMBL" id="KMM64548.1"/>
    </source>
</evidence>
<feature type="compositionally biased region" description="Polar residues" evidence="2">
    <location>
        <begin position="962"/>
        <end position="971"/>
    </location>
</feature>
<organism evidence="4 5">
    <name type="scientific">Coccidioides posadasii RMSCC 3488</name>
    <dbReference type="NCBI Taxonomy" id="454284"/>
    <lineage>
        <taxon>Eukaryota</taxon>
        <taxon>Fungi</taxon>
        <taxon>Dikarya</taxon>
        <taxon>Ascomycota</taxon>
        <taxon>Pezizomycotina</taxon>
        <taxon>Eurotiomycetes</taxon>
        <taxon>Eurotiomycetidae</taxon>
        <taxon>Onygenales</taxon>
        <taxon>Onygenaceae</taxon>
        <taxon>Coccidioides</taxon>
    </lineage>
</organism>
<name>A0A0J6F346_COCPO</name>
<feature type="region of interest" description="Disordered" evidence="2">
    <location>
        <begin position="194"/>
        <end position="241"/>
    </location>
</feature>
<feature type="domain" description="RRM" evidence="3">
    <location>
        <begin position="554"/>
        <end position="632"/>
    </location>
</feature>
<feature type="compositionally biased region" description="Basic and acidic residues" evidence="2">
    <location>
        <begin position="205"/>
        <end position="216"/>
    </location>
</feature>
<feature type="region of interest" description="Disordered" evidence="2">
    <location>
        <begin position="489"/>
        <end position="529"/>
    </location>
</feature>
<sequence length="1040" mass="112792">MLKPFRIRDLLDPVFDDQAHAASLGVKDSEGHDRTDLHAGCADNTVQEGHRQSVLSPHPIYDGVVEVSRSEYDETISKFPEAQLHYIDDDDGERVTVGSSFELAQRLDEPPAGISALQVMSPLGQLGGSPMHIFDINKSASSIKTWKTFQARTSSRARASQSHMSPLLDVSETHEAHAVPPSNFNNIPDDPLKRWFEACNPPKLPPEDAQKAEAASENKSPQDQAEAACGSTSSCGSLTDEGRKQAQAAGAKFRKSRNIWSKSSSPLLAPTAAQNFWSCYQASQPKSDGKELSEREPKNAESPIGEQPPSLLAAFEAELSKLVEQNTESEANVEANTVKSTTEPAMSSTQETRQPASGPKPEEQPVPKAAELVGQTLQALLGTIGHLASELRSRLPEVEQRLSSAQQQVPAQIEATVQEALNAMRIHVQNLAKAVQDAAVSTREAAARSRHAEMLAAAQAEGLRGLASELGEMGKTLFSAFETGFSVNNGANTRKTHNPSSATEVPNDSTQSQAHKDGSPQPDSNDNVASITQNTLSNIEAYFDAAETQSTSRNTLFIGGLKSTTREATVLTTLMKHGFVGRVKLPTDATTGRHAGFGYIHFPSSYAAAGALQALENSVIDDQGINLEYSQDAPADRPSDSPSARVSPLEESSSGNSGASDVLLHPTRDNTPHRQSRAADQIGGHDSQRSCPNVTFDASNNENSHSAKVRRANSLGALSSKRRNHDSTQDGNSRPDRVRTGDHILRRRTVYDRTSNRRREHTRSGPADPRPPTLADSEDITSDFSTRYPPLSTLLGHPAFSRSNPGGHESRRDSGQHDSADSIKISNLLQPTGASSQQPPTQGSSAMSTHERGPFPPPVPDKLPGSWPREQNRNISGAARQGFPALHRPDVNEPQNLTRPRLSSPFTPLFGQRPSSPHPHPHPLIANDRYHPYATHGRPHSSHAPPLEQSYNTPGSFPPEPQASTYLPNNHNPFSDAWSPVLHEDINACVNNLVSLGYSGENRSTARLRVYAEAARGNINEAIELIEEERKAYERRPTRT</sequence>
<feature type="region of interest" description="Disordered" evidence="2">
    <location>
        <begin position="325"/>
        <end position="366"/>
    </location>
</feature>
<feature type="region of interest" description="Disordered" evidence="2">
    <location>
        <begin position="630"/>
        <end position="971"/>
    </location>
</feature>